<evidence type="ECO:0000256" key="5">
    <source>
        <dbReference type="ARBA" id="ARBA00023136"/>
    </source>
</evidence>
<comment type="caution">
    <text evidence="13">The sequence shown here is derived from an EMBL/GenBank/DDBJ whole genome shotgun (WGS) entry which is preliminary data.</text>
</comment>
<feature type="non-terminal residue" evidence="13">
    <location>
        <position position="292"/>
    </location>
</feature>
<feature type="transmembrane region" description="Helical" evidence="11">
    <location>
        <begin position="50"/>
        <end position="72"/>
    </location>
</feature>
<dbReference type="GO" id="GO:0019706">
    <property type="term" value="F:protein-cysteine S-palmitoyltransferase activity"/>
    <property type="evidence" value="ECO:0007669"/>
    <property type="project" value="UniProtKB-EC"/>
</dbReference>
<keyword evidence="6" id="KW-0564">Palmitate</keyword>
<dbReference type="AlphaFoldDB" id="A0A9P4V1J4"/>
<evidence type="ECO:0000256" key="4">
    <source>
        <dbReference type="ARBA" id="ARBA00022989"/>
    </source>
</evidence>
<evidence type="ECO:0000256" key="7">
    <source>
        <dbReference type="ARBA" id="ARBA00023288"/>
    </source>
</evidence>
<keyword evidence="4 11" id="KW-1133">Transmembrane helix</keyword>
<keyword evidence="8 11" id="KW-0012">Acyltransferase</keyword>
<dbReference type="EC" id="2.3.1.225" evidence="11"/>
<dbReference type="EMBL" id="ML996178">
    <property type="protein sequence ID" value="KAF2732360.1"/>
    <property type="molecule type" value="Genomic_DNA"/>
</dbReference>
<dbReference type="GO" id="GO:0006612">
    <property type="term" value="P:protein targeting to membrane"/>
    <property type="evidence" value="ECO:0007669"/>
    <property type="project" value="TreeGrafter"/>
</dbReference>
<evidence type="ECO:0000256" key="10">
    <source>
        <dbReference type="ARBA" id="ARBA00048048"/>
    </source>
</evidence>
<comment type="domain">
    <text evidence="11">The DHHC domain is required for palmitoyltransferase activity.</text>
</comment>
<name>A0A9P4V1J4_9PLEO</name>
<comment type="catalytic activity">
    <reaction evidence="10 11">
        <text>L-cysteinyl-[protein] + hexadecanoyl-CoA = S-hexadecanoyl-L-cysteinyl-[protein] + CoA</text>
        <dbReference type="Rhea" id="RHEA:36683"/>
        <dbReference type="Rhea" id="RHEA-COMP:10131"/>
        <dbReference type="Rhea" id="RHEA-COMP:11032"/>
        <dbReference type="ChEBI" id="CHEBI:29950"/>
        <dbReference type="ChEBI" id="CHEBI:57287"/>
        <dbReference type="ChEBI" id="CHEBI:57379"/>
        <dbReference type="ChEBI" id="CHEBI:74151"/>
        <dbReference type="EC" id="2.3.1.225"/>
    </reaction>
</comment>
<keyword evidence="3 11" id="KW-0812">Transmembrane</keyword>
<organism evidence="13 14">
    <name type="scientific">Polyplosphaeria fusca</name>
    <dbReference type="NCBI Taxonomy" id="682080"/>
    <lineage>
        <taxon>Eukaryota</taxon>
        <taxon>Fungi</taxon>
        <taxon>Dikarya</taxon>
        <taxon>Ascomycota</taxon>
        <taxon>Pezizomycotina</taxon>
        <taxon>Dothideomycetes</taxon>
        <taxon>Pleosporomycetidae</taxon>
        <taxon>Pleosporales</taxon>
        <taxon>Tetraplosphaeriaceae</taxon>
        <taxon>Polyplosphaeria</taxon>
    </lineage>
</organism>
<protein>
    <recommendedName>
        <fullName evidence="11">Palmitoyltransferase</fullName>
        <ecNumber evidence="11">2.3.1.225</ecNumber>
    </recommendedName>
</protein>
<dbReference type="InterPro" id="IPR039859">
    <property type="entry name" value="PFA4/ZDH16/20/ERF2-like"/>
</dbReference>
<dbReference type="GO" id="GO:0005783">
    <property type="term" value="C:endoplasmic reticulum"/>
    <property type="evidence" value="ECO:0007669"/>
    <property type="project" value="TreeGrafter"/>
</dbReference>
<feature type="transmembrane region" description="Helical" evidence="11">
    <location>
        <begin position="162"/>
        <end position="182"/>
    </location>
</feature>
<proteinExistence type="inferred from homology"/>
<dbReference type="GO" id="GO:0016020">
    <property type="term" value="C:membrane"/>
    <property type="evidence" value="ECO:0007669"/>
    <property type="project" value="UniProtKB-SubCell"/>
</dbReference>
<keyword evidence="2 11" id="KW-0808">Transferase</keyword>
<evidence type="ECO:0000256" key="3">
    <source>
        <dbReference type="ARBA" id="ARBA00022692"/>
    </source>
</evidence>
<dbReference type="Proteomes" id="UP000799444">
    <property type="component" value="Unassembled WGS sequence"/>
</dbReference>
<keyword evidence="14" id="KW-1185">Reference proteome</keyword>
<gene>
    <name evidence="13" type="ORF">EJ04DRAFT_417005</name>
</gene>
<dbReference type="PANTHER" id="PTHR22883:SF23">
    <property type="entry name" value="PALMITOYLTRANSFERASE ZDHHC6"/>
    <property type="match status" value="1"/>
</dbReference>
<evidence type="ECO:0000256" key="6">
    <source>
        <dbReference type="ARBA" id="ARBA00023139"/>
    </source>
</evidence>
<evidence type="ECO:0000256" key="8">
    <source>
        <dbReference type="ARBA" id="ARBA00023315"/>
    </source>
</evidence>
<comment type="similarity">
    <text evidence="9">Belongs to the DHHC palmitoyltransferase family. PFA5 subfamily.</text>
</comment>
<evidence type="ECO:0000259" key="12">
    <source>
        <dbReference type="Pfam" id="PF01529"/>
    </source>
</evidence>
<dbReference type="PANTHER" id="PTHR22883">
    <property type="entry name" value="ZINC FINGER DHHC DOMAIN CONTAINING PROTEIN"/>
    <property type="match status" value="1"/>
</dbReference>
<accession>A0A9P4V1J4</accession>
<dbReference type="PROSITE" id="PS50216">
    <property type="entry name" value="DHHC"/>
    <property type="match status" value="1"/>
</dbReference>
<comment type="subcellular location">
    <subcellularLocation>
        <location evidence="1">Membrane</location>
        <topology evidence="1">Multi-pass membrane protein</topology>
    </subcellularLocation>
</comment>
<evidence type="ECO:0000256" key="9">
    <source>
        <dbReference type="ARBA" id="ARBA00038298"/>
    </source>
</evidence>
<feature type="transmembrane region" description="Helical" evidence="11">
    <location>
        <begin position="6"/>
        <end position="29"/>
    </location>
</feature>
<evidence type="ECO:0000256" key="2">
    <source>
        <dbReference type="ARBA" id="ARBA00022679"/>
    </source>
</evidence>
<dbReference type="GO" id="GO:0005794">
    <property type="term" value="C:Golgi apparatus"/>
    <property type="evidence" value="ECO:0007669"/>
    <property type="project" value="TreeGrafter"/>
</dbReference>
<reference evidence="13" key="1">
    <citation type="journal article" date="2020" name="Stud. Mycol.">
        <title>101 Dothideomycetes genomes: a test case for predicting lifestyles and emergence of pathogens.</title>
        <authorList>
            <person name="Haridas S."/>
            <person name="Albert R."/>
            <person name="Binder M."/>
            <person name="Bloem J."/>
            <person name="Labutti K."/>
            <person name="Salamov A."/>
            <person name="Andreopoulos B."/>
            <person name="Baker S."/>
            <person name="Barry K."/>
            <person name="Bills G."/>
            <person name="Bluhm B."/>
            <person name="Cannon C."/>
            <person name="Castanera R."/>
            <person name="Culley D."/>
            <person name="Daum C."/>
            <person name="Ezra D."/>
            <person name="Gonzalez J."/>
            <person name="Henrissat B."/>
            <person name="Kuo A."/>
            <person name="Liang C."/>
            <person name="Lipzen A."/>
            <person name="Lutzoni F."/>
            <person name="Magnuson J."/>
            <person name="Mondo S."/>
            <person name="Nolan M."/>
            <person name="Ohm R."/>
            <person name="Pangilinan J."/>
            <person name="Park H.-J."/>
            <person name="Ramirez L."/>
            <person name="Alfaro M."/>
            <person name="Sun H."/>
            <person name="Tritt A."/>
            <person name="Yoshinaga Y."/>
            <person name="Zwiers L.-H."/>
            <person name="Turgeon B."/>
            <person name="Goodwin S."/>
            <person name="Spatafora J."/>
            <person name="Crous P."/>
            <person name="Grigoriev I."/>
        </authorList>
    </citation>
    <scope>NUCLEOTIDE SEQUENCE</scope>
    <source>
        <strain evidence="13">CBS 125425</strain>
    </source>
</reference>
<evidence type="ECO:0000313" key="13">
    <source>
        <dbReference type="EMBL" id="KAF2732360.1"/>
    </source>
</evidence>
<feature type="transmembrane region" description="Helical" evidence="11">
    <location>
        <begin position="189"/>
        <end position="212"/>
    </location>
</feature>
<evidence type="ECO:0000313" key="14">
    <source>
        <dbReference type="Proteomes" id="UP000799444"/>
    </source>
</evidence>
<keyword evidence="7" id="KW-0449">Lipoprotein</keyword>
<feature type="domain" description="Palmitoyltransferase DHHC" evidence="12">
    <location>
        <begin position="113"/>
        <end position="226"/>
    </location>
</feature>
<feature type="non-terminal residue" evidence="13">
    <location>
        <position position="1"/>
    </location>
</feature>
<dbReference type="Pfam" id="PF01529">
    <property type="entry name" value="DHHC"/>
    <property type="match status" value="1"/>
</dbReference>
<keyword evidence="5 11" id="KW-0472">Membrane</keyword>
<dbReference type="OrthoDB" id="331948at2759"/>
<sequence length="292" mass="33501">LDRRLNQIMAVLMPLIELGLMGFTTYVLVYNLCIEHLIRPRNGQERRSTGIALIVVYCVLLVPVLLTFMRLLHVVWSNPGVVPFGNRSSEKQTASTKYFDRLDAYVCDFDGRPLWCDKCNNWKPDRAHHSSQIGRCIRRMDHFCPYAGGIISETSHKFFIQFLFYTAIYTGYVMIVMAIFLAERKPGTWIAALVIGVLFFVFTFGMFGTTMYNLGINYTTVEILKKGETVNIAVRGNPRSVVQTKPFENPWDAGTLTNIQSIMGTTLWDWLIPLKMPPCVTDRRRETGEYAW</sequence>
<evidence type="ECO:0000256" key="11">
    <source>
        <dbReference type="RuleBase" id="RU079119"/>
    </source>
</evidence>
<evidence type="ECO:0000256" key="1">
    <source>
        <dbReference type="ARBA" id="ARBA00004141"/>
    </source>
</evidence>
<dbReference type="InterPro" id="IPR001594">
    <property type="entry name" value="Palmitoyltrfase_DHHC"/>
</dbReference>